<evidence type="ECO:0000256" key="2">
    <source>
        <dbReference type="ARBA" id="ARBA00022448"/>
    </source>
</evidence>
<dbReference type="GO" id="GO:0005576">
    <property type="term" value="C:extracellular region"/>
    <property type="evidence" value="ECO:0007669"/>
    <property type="project" value="TreeGrafter"/>
</dbReference>
<dbReference type="Pfam" id="PF00497">
    <property type="entry name" value="SBP_bac_3"/>
    <property type="match status" value="1"/>
</dbReference>
<feature type="domain" description="Solute-binding protein family 3/N-terminal" evidence="5">
    <location>
        <begin position="58"/>
        <end position="289"/>
    </location>
</feature>
<comment type="similarity">
    <text evidence="1 4">Belongs to the bacterial solute-binding protein 3 family.</text>
</comment>
<gene>
    <name evidence="6" type="ORF">BHAP_2089</name>
</gene>
<proteinExistence type="inferred from homology"/>
<organism evidence="6 7">
    <name type="scientific">Bifidobacterium hapali</name>
    <dbReference type="NCBI Taxonomy" id="1630172"/>
    <lineage>
        <taxon>Bacteria</taxon>
        <taxon>Bacillati</taxon>
        <taxon>Actinomycetota</taxon>
        <taxon>Actinomycetes</taxon>
        <taxon>Bifidobacteriales</taxon>
        <taxon>Bifidobacteriaceae</taxon>
        <taxon>Bifidobacterium</taxon>
    </lineage>
</organism>
<evidence type="ECO:0000259" key="5">
    <source>
        <dbReference type="SMART" id="SM00062"/>
    </source>
</evidence>
<reference evidence="6 7" key="1">
    <citation type="journal article" date="2017" name="BMC Genomics">
        <title>Comparative genomic and phylogenomic analyses of the Bifidobacteriaceae family.</title>
        <authorList>
            <person name="Lugli G.A."/>
            <person name="Milani C."/>
            <person name="Turroni F."/>
            <person name="Duranti S."/>
            <person name="Mancabelli L."/>
            <person name="Mangifesta M."/>
            <person name="Ferrario C."/>
            <person name="Modesto M."/>
            <person name="Mattarelli P."/>
            <person name="Jiri K."/>
            <person name="van Sinderen D."/>
            <person name="Ventura M."/>
        </authorList>
    </citation>
    <scope>NUCLEOTIDE SEQUENCE [LARGE SCALE GENOMIC DNA]</scope>
    <source>
        <strain evidence="6 7">DSM 100202</strain>
    </source>
</reference>
<keyword evidence="2" id="KW-0813">Transport</keyword>
<dbReference type="PROSITE" id="PS51257">
    <property type="entry name" value="PROKAR_LIPOPROTEIN"/>
    <property type="match status" value="1"/>
</dbReference>
<keyword evidence="7" id="KW-1185">Reference proteome</keyword>
<dbReference type="PROSITE" id="PS01039">
    <property type="entry name" value="SBP_BACTERIAL_3"/>
    <property type="match status" value="1"/>
</dbReference>
<dbReference type="InterPro" id="IPR001638">
    <property type="entry name" value="Solute-binding_3/MltF_N"/>
</dbReference>
<comment type="caution">
    <text evidence="6">The sequence shown here is derived from an EMBL/GenBank/DDBJ whole genome shotgun (WGS) entry which is preliminary data.</text>
</comment>
<evidence type="ECO:0000256" key="1">
    <source>
        <dbReference type="ARBA" id="ARBA00010333"/>
    </source>
</evidence>
<evidence type="ECO:0000256" key="3">
    <source>
        <dbReference type="ARBA" id="ARBA00022729"/>
    </source>
</evidence>
<keyword evidence="3" id="KW-0732">Signal</keyword>
<protein>
    <submittedName>
        <fullName evidence="6">ABC transporter substrate-binding protein</fullName>
    </submittedName>
</protein>
<dbReference type="InterPro" id="IPR018313">
    <property type="entry name" value="SBP_3_CS"/>
</dbReference>
<dbReference type="SUPFAM" id="SSF53850">
    <property type="entry name" value="Periplasmic binding protein-like II"/>
    <property type="match status" value="1"/>
</dbReference>
<dbReference type="GO" id="GO:0006865">
    <property type="term" value="P:amino acid transport"/>
    <property type="evidence" value="ECO:0007669"/>
    <property type="project" value="TreeGrafter"/>
</dbReference>
<dbReference type="SMART" id="SM00062">
    <property type="entry name" value="PBPb"/>
    <property type="match status" value="1"/>
</dbReference>
<name>A0A261FUJ4_9BIFI</name>
<dbReference type="AlphaFoldDB" id="A0A261FUJ4"/>
<accession>A0A261FUJ4</accession>
<dbReference type="EMBL" id="MWWY01000045">
    <property type="protein sequence ID" value="OZG62615.1"/>
    <property type="molecule type" value="Genomic_DNA"/>
</dbReference>
<dbReference type="GO" id="GO:0030288">
    <property type="term" value="C:outer membrane-bounded periplasmic space"/>
    <property type="evidence" value="ECO:0007669"/>
    <property type="project" value="TreeGrafter"/>
</dbReference>
<sequence length="312" mass="33334">MMMRLTVTSVRRVIATLCTIALMILSLTGCGGVVSSSKSKETSSGVVSAVTGQPQGPTITIGVATDLPGLGYWHDGAYSGFDIDVAVYVAQALGYSSRQIIFTQVEPQDRVRVLADSSADMVVAGFAITDESVQQVTVAGPYLEVRPAVLVHQQDAKTDTLPDTLSSAEALDALHAHDVTLCAAQGTAVHTMIEHYQLSALRDYRTYGQCMTALMAGSVDAIAGDDVILPGLIRERRAQYRMVVDADAADQMKYGIAVARGRDELAKKIAATLRTMVTDGSWQRYVDNNLVPLGYRPAHTLSTDDIVVHSAA</sequence>
<dbReference type="InterPro" id="IPR051455">
    <property type="entry name" value="Bact_solute-bind_prot3"/>
</dbReference>
<evidence type="ECO:0000256" key="4">
    <source>
        <dbReference type="RuleBase" id="RU003744"/>
    </source>
</evidence>
<dbReference type="Proteomes" id="UP000216074">
    <property type="component" value="Unassembled WGS sequence"/>
</dbReference>
<dbReference type="Gene3D" id="3.40.190.10">
    <property type="entry name" value="Periplasmic binding protein-like II"/>
    <property type="match status" value="2"/>
</dbReference>
<dbReference type="PANTHER" id="PTHR30085">
    <property type="entry name" value="AMINO ACID ABC TRANSPORTER PERMEASE"/>
    <property type="match status" value="1"/>
</dbReference>
<dbReference type="PANTHER" id="PTHR30085:SF6">
    <property type="entry name" value="ABC TRANSPORTER GLUTAMINE-BINDING PROTEIN GLNH"/>
    <property type="match status" value="1"/>
</dbReference>
<evidence type="ECO:0000313" key="7">
    <source>
        <dbReference type="Proteomes" id="UP000216074"/>
    </source>
</evidence>
<evidence type="ECO:0000313" key="6">
    <source>
        <dbReference type="EMBL" id="OZG62615.1"/>
    </source>
</evidence>